<protein>
    <submittedName>
        <fullName evidence="2">Uncharacterized protein</fullName>
    </submittedName>
</protein>
<proteinExistence type="predicted"/>
<reference evidence="2" key="1">
    <citation type="submission" date="2021-08" db="EMBL/GenBank/DDBJ databases">
        <title>WGS assembly of Ceratopteris richardii.</title>
        <authorList>
            <person name="Marchant D.B."/>
            <person name="Chen G."/>
            <person name="Jenkins J."/>
            <person name="Shu S."/>
            <person name="Leebens-Mack J."/>
            <person name="Grimwood J."/>
            <person name="Schmutz J."/>
            <person name="Soltis P."/>
            <person name="Soltis D."/>
            <person name="Chen Z.-H."/>
        </authorList>
    </citation>
    <scope>NUCLEOTIDE SEQUENCE</scope>
    <source>
        <strain evidence="2">Whitten #5841</strain>
        <tissue evidence="2">Leaf</tissue>
    </source>
</reference>
<comment type="caution">
    <text evidence="2">The sequence shown here is derived from an EMBL/GenBank/DDBJ whole genome shotgun (WGS) entry which is preliminary data.</text>
</comment>
<dbReference type="AlphaFoldDB" id="A0A8T2V3Q8"/>
<evidence type="ECO:0000313" key="2">
    <source>
        <dbReference type="EMBL" id="KAH7441830.1"/>
    </source>
</evidence>
<evidence type="ECO:0000256" key="1">
    <source>
        <dbReference type="SAM" id="SignalP"/>
    </source>
</evidence>
<organism evidence="2 3">
    <name type="scientific">Ceratopteris richardii</name>
    <name type="common">Triangle waterfern</name>
    <dbReference type="NCBI Taxonomy" id="49495"/>
    <lineage>
        <taxon>Eukaryota</taxon>
        <taxon>Viridiplantae</taxon>
        <taxon>Streptophyta</taxon>
        <taxon>Embryophyta</taxon>
        <taxon>Tracheophyta</taxon>
        <taxon>Polypodiopsida</taxon>
        <taxon>Polypodiidae</taxon>
        <taxon>Polypodiales</taxon>
        <taxon>Pteridineae</taxon>
        <taxon>Pteridaceae</taxon>
        <taxon>Parkerioideae</taxon>
        <taxon>Ceratopteris</taxon>
    </lineage>
</organism>
<name>A0A8T2V3Q8_CERRI</name>
<accession>A0A8T2V3Q8</accession>
<sequence>MYYTHNPASVQLLSLSLALALSLSLSQTHTPSHLHRRTFYIMLFSL</sequence>
<dbReference type="Proteomes" id="UP000825935">
    <property type="component" value="Chromosome 3"/>
</dbReference>
<keyword evidence="3" id="KW-1185">Reference proteome</keyword>
<feature type="signal peptide" evidence="1">
    <location>
        <begin position="1"/>
        <end position="22"/>
    </location>
</feature>
<feature type="chain" id="PRO_5035728991" evidence="1">
    <location>
        <begin position="23"/>
        <end position="46"/>
    </location>
</feature>
<evidence type="ECO:0000313" key="3">
    <source>
        <dbReference type="Proteomes" id="UP000825935"/>
    </source>
</evidence>
<dbReference type="EMBL" id="CM035408">
    <property type="protein sequence ID" value="KAH7441830.1"/>
    <property type="molecule type" value="Genomic_DNA"/>
</dbReference>
<gene>
    <name evidence="2" type="ORF">KP509_03G056700</name>
</gene>
<keyword evidence="1" id="KW-0732">Signal</keyword>